<comment type="cofactor">
    <cofactor evidence="1">
        <name>biotin</name>
        <dbReference type="ChEBI" id="CHEBI:57586"/>
    </cofactor>
</comment>
<feature type="domain" description="CoA carboxyltransferase N-terminal" evidence="18">
    <location>
        <begin position="1420"/>
        <end position="1758"/>
    </location>
</feature>
<dbReference type="SUPFAM" id="SSF52440">
    <property type="entry name" value="PreATP-grasp domain"/>
    <property type="match status" value="1"/>
</dbReference>
<dbReference type="Gene3D" id="3.30.1490.20">
    <property type="entry name" value="ATP-grasp fold, A domain"/>
    <property type="match status" value="1"/>
</dbReference>
<feature type="domain" description="Biotin carboxylation" evidence="17">
    <location>
        <begin position="109"/>
        <end position="604"/>
    </location>
</feature>
<evidence type="ECO:0000313" key="21">
    <source>
        <dbReference type="EMBL" id="CAD8247215.1"/>
    </source>
</evidence>
<comment type="catalytic activity">
    <reaction evidence="13">
        <text>N(6)-biotinyl-L-lysyl-[protein] + hydrogencarbonate + ATP = N(6)-carboxybiotinyl-L-lysyl-[protein] + ADP + phosphate + H(+)</text>
        <dbReference type="Rhea" id="RHEA:13501"/>
        <dbReference type="Rhea" id="RHEA-COMP:10505"/>
        <dbReference type="Rhea" id="RHEA-COMP:10506"/>
        <dbReference type="ChEBI" id="CHEBI:15378"/>
        <dbReference type="ChEBI" id="CHEBI:17544"/>
        <dbReference type="ChEBI" id="CHEBI:30616"/>
        <dbReference type="ChEBI" id="CHEBI:43474"/>
        <dbReference type="ChEBI" id="CHEBI:83144"/>
        <dbReference type="ChEBI" id="CHEBI:83145"/>
        <dbReference type="ChEBI" id="CHEBI:456216"/>
        <dbReference type="EC" id="6.3.4.14"/>
    </reaction>
</comment>
<evidence type="ECO:0000256" key="9">
    <source>
        <dbReference type="ARBA" id="ARBA00023160"/>
    </source>
</evidence>
<dbReference type="PANTHER" id="PTHR45728">
    <property type="entry name" value="ACETYL-COA CARBOXYLASE, ISOFORM A"/>
    <property type="match status" value="1"/>
</dbReference>
<evidence type="ECO:0000259" key="18">
    <source>
        <dbReference type="PROSITE" id="PS50980"/>
    </source>
</evidence>
<dbReference type="InterPro" id="IPR011054">
    <property type="entry name" value="Rudment_hybrid_motif"/>
</dbReference>
<evidence type="ECO:0000256" key="14">
    <source>
        <dbReference type="PROSITE-ProRule" id="PRU00409"/>
    </source>
</evidence>
<dbReference type="FunFam" id="3.90.226.10:FF:000010">
    <property type="entry name" value="acetyl-CoA carboxylase isoform X2"/>
    <property type="match status" value="1"/>
</dbReference>
<keyword evidence="11" id="KW-0511">Multifunctional enzyme</keyword>
<dbReference type="Gene3D" id="3.90.1770.10">
    <property type="entry name" value="PreATP-grasp domain"/>
    <property type="match status" value="1"/>
</dbReference>
<dbReference type="Pfam" id="PF08326">
    <property type="entry name" value="ACC_central"/>
    <property type="match status" value="2"/>
</dbReference>
<dbReference type="Pfam" id="PF21385">
    <property type="entry name" value="ACCA_BT"/>
    <property type="match status" value="1"/>
</dbReference>
<dbReference type="Gene3D" id="3.40.50.20">
    <property type="match status" value="1"/>
</dbReference>
<accession>A0A6U0LCG6</accession>
<dbReference type="Pfam" id="PF00364">
    <property type="entry name" value="Biotin_lipoyl"/>
    <property type="match status" value="1"/>
</dbReference>
<dbReference type="FunFam" id="3.30.1490.20:FF:000003">
    <property type="entry name" value="acetyl-CoA carboxylase isoform X1"/>
    <property type="match status" value="1"/>
</dbReference>
<dbReference type="GO" id="GO:0006633">
    <property type="term" value="P:fatty acid biosynthetic process"/>
    <property type="evidence" value="ECO:0007669"/>
    <property type="project" value="UniProtKB-KW"/>
</dbReference>
<dbReference type="Gene3D" id="2.40.460.10">
    <property type="entry name" value="Biotin dependent carboxylase carboxyltransferase"/>
    <property type="match status" value="1"/>
</dbReference>
<dbReference type="InterPro" id="IPR013537">
    <property type="entry name" value="AcCoA_COase_cen"/>
</dbReference>
<dbReference type="SUPFAM" id="SSF51246">
    <property type="entry name" value="Rudiment single hybrid motif"/>
    <property type="match status" value="1"/>
</dbReference>
<keyword evidence="10" id="KW-0092">Biotin</keyword>
<evidence type="ECO:0000256" key="4">
    <source>
        <dbReference type="ARBA" id="ARBA00022598"/>
    </source>
</evidence>
<evidence type="ECO:0000256" key="10">
    <source>
        <dbReference type="ARBA" id="ARBA00023267"/>
    </source>
</evidence>
<dbReference type="FunFam" id="3.40.50.20:FF:000005">
    <property type="entry name" value="acetyl-CoA carboxylase isoform X2"/>
    <property type="match status" value="1"/>
</dbReference>
<dbReference type="InterPro" id="IPR016185">
    <property type="entry name" value="PreATP-grasp_dom_sf"/>
</dbReference>
<dbReference type="InterPro" id="IPR011053">
    <property type="entry name" value="Single_hybrid_motif"/>
</dbReference>
<protein>
    <submittedName>
        <fullName evidence="20">Uncharacterized protein</fullName>
    </submittedName>
</protein>
<reference evidence="20" key="1">
    <citation type="submission" date="2021-01" db="EMBL/GenBank/DDBJ databases">
        <authorList>
            <person name="Corre E."/>
            <person name="Pelletier E."/>
            <person name="Niang G."/>
            <person name="Scheremetjew M."/>
            <person name="Finn R."/>
            <person name="Kale V."/>
            <person name="Holt S."/>
            <person name="Cochrane G."/>
            <person name="Meng A."/>
            <person name="Brown T."/>
            <person name="Cohen L."/>
        </authorList>
    </citation>
    <scope>NUCLEOTIDE SEQUENCE</scope>
    <source>
        <strain evidence="20">RCC1614</strain>
    </source>
</reference>
<dbReference type="UniPathway" id="UPA00655">
    <property type="reaction ID" value="UER00711"/>
</dbReference>
<comment type="catalytic activity">
    <reaction evidence="12">
        <text>hydrogencarbonate + acetyl-CoA + ATP = malonyl-CoA + ADP + phosphate + H(+)</text>
        <dbReference type="Rhea" id="RHEA:11308"/>
        <dbReference type="ChEBI" id="CHEBI:15378"/>
        <dbReference type="ChEBI" id="CHEBI:17544"/>
        <dbReference type="ChEBI" id="CHEBI:30616"/>
        <dbReference type="ChEBI" id="CHEBI:43474"/>
        <dbReference type="ChEBI" id="CHEBI:57288"/>
        <dbReference type="ChEBI" id="CHEBI:57384"/>
        <dbReference type="ChEBI" id="CHEBI:456216"/>
        <dbReference type="EC" id="6.4.1.2"/>
    </reaction>
</comment>
<dbReference type="GO" id="GO:2001295">
    <property type="term" value="P:malonyl-CoA biosynthetic process"/>
    <property type="evidence" value="ECO:0007669"/>
    <property type="project" value="UniProtKB-UniPathway"/>
</dbReference>
<keyword evidence="3" id="KW-0444">Lipid biosynthesis</keyword>
<keyword evidence="6" id="KW-0276">Fatty acid metabolism</keyword>
<dbReference type="PROSITE" id="PS00866">
    <property type="entry name" value="CPSASE_1"/>
    <property type="match status" value="1"/>
</dbReference>
<dbReference type="InterPro" id="IPR011763">
    <property type="entry name" value="COA_CT_C"/>
</dbReference>
<evidence type="ECO:0000256" key="8">
    <source>
        <dbReference type="ARBA" id="ARBA00023098"/>
    </source>
</evidence>
<gene>
    <name evidence="20" type="ORF">MPUS1402_LOCUS10592</name>
    <name evidence="21" type="ORF">MPUS1402_LOCUS10593</name>
</gene>
<feature type="domain" description="CoA carboxyltransferase C-terminal" evidence="19">
    <location>
        <begin position="1762"/>
        <end position="2058"/>
    </location>
</feature>
<dbReference type="Pfam" id="PF01039">
    <property type="entry name" value="Carboxyl_trans"/>
    <property type="match status" value="1"/>
</dbReference>
<keyword evidence="4" id="KW-0436">Ligase</keyword>
<dbReference type="PROSITE" id="PS50975">
    <property type="entry name" value="ATP_GRASP"/>
    <property type="match status" value="1"/>
</dbReference>
<dbReference type="Pfam" id="PF00289">
    <property type="entry name" value="Biotin_carb_N"/>
    <property type="match status" value="1"/>
</dbReference>
<evidence type="ECO:0000256" key="7">
    <source>
        <dbReference type="ARBA" id="ARBA00022840"/>
    </source>
</evidence>
<keyword evidence="5 14" id="KW-0547">Nucleotide-binding</keyword>
<dbReference type="Gene3D" id="3.90.226.10">
    <property type="entry name" value="2-enoyl-CoA Hydratase, Chain A, domain 1"/>
    <property type="match status" value="2"/>
</dbReference>
<dbReference type="EMBL" id="HBDY01013976">
    <property type="protein sequence ID" value="CAD8247215.1"/>
    <property type="molecule type" value="Transcribed_RNA"/>
</dbReference>
<dbReference type="FunFam" id="2.40.50.100:FF:000005">
    <property type="entry name" value="Acetyl-CoA carboxylase 1"/>
    <property type="match status" value="1"/>
</dbReference>
<dbReference type="PROSITE" id="PS50980">
    <property type="entry name" value="COA_CT_NTER"/>
    <property type="match status" value="1"/>
</dbReference>
<dbReference type="Gene3D" id="3.30.470.20">
    <property type="entry name" value="ATP-grasp fold, B domain"/>
    <property type="match status" value="1"/>
</dbReference>
<keyword evidence="8" id="KW-0443">Lipid metabolism</keyword>
<evidence type="ECO:0000313" key="20">
    <source>
        <dbReference type="EMBL" id="CAD8247213.1"/>
    </source>
</evidence>
<dbReference type="InterPro" id="IPR034733">
    <property type="entry name" value="AcCoA_carboxyl_beta"/>
</dbReference>
<dbReference type="Gene3D" id="2.40.50.100">
    <property type="match status" value="1"/>
</dbReference>
<dbReference type="InterPro" id="IPR049074">
    <property type="entry name" value="ACCA_BT"/>
</dbReference>
<dbReference type="PROSITE" id="PS00867">
    <property type="entry name" value="CPSASE_2"/>
    <property type="match status" value="1"/>
</dbReference>
<dbReference type="SUPFAM" id="SSF51230">
    <property type="entry name" value="Single hybrid motif"/>
    <property type="match status" value="1"/>
</dbReference>
<dbReference type="SMART" id="SM00878">
    <property type="entry name" value="Biotin_carb_C"/>
    <property type="match status" value="1"/>
</dbReference>
<dbReference type="InterPro" id="IPR011762">
    <property type="entry name" value="COA_CT_N"/>
</dbReference>
<evidence type="ECO:0000256" key="1">
    <source>
        <dbReference type="ARBA" id="ARBA00001953"/>
    </source>
</evidence>
<sequence>MHALSAAANWWPVHKAHASTSSSNRRHIAQLLRLNKHGNYFNLRPQGNSARVPAPAITFKPCRIELQHDTSPGDVCTCASVSAPADTSADTTTTEALARYVAAHGGKRVIRKVLIANNGMAATKSIISMRRWAYTELGDENAIEFIAMATPEDLNANAEFIRFADDFVEVPGGSNKNNYANVNLIVDIAEREGVDAVWPGWGHASENPKLPTSLMERGIQFIGPTAPVMSVLGDKIAANILAQTAKVPSIPWSGEGLEAELTEEGTIPDDIFNKAMVTTVEESLVAANRIGYPVMLKASEGGGGKGIRMSANDEELRVNFEMVKAEVPGSPMFMMQLCSQARHLEVQIVGDEYGNAVALSGRDCSTQRRFQKIFEEAPPTIADPTIFREMEKAAQRLTRNIGYVGAGTVEYLYNATTKKYYFLELNPRLQVEHPVTEGITGVNLPATQLQVAMGIPLSRIPDIRRFYGRDPETDTNIDFMEEDYVLPERHVIAARITAENPDEGFKPTSGGIERVSFQSTPTVWGYFSVGANGGVHEFADSQFGHIFATGSTREESRKSLVLALKGMVVRGEIRTAVEYLVQLLETDDFKNNNIDTSWLDGIIKAKSIAMKEDPHTIVASAALYRAFRIVQAEESAFKEFWQKGQTATQGIERLTEFPMDITYQDVKYSFTIHRRGPDSLVLSLKGEDLINARIRERSDGVLLGIWGGQTHEIDGLEEPLGLRMVLDGQTWLLPNQFDPSELRTDVTGKLIRFLQDDGGEVIAGKPYAEVEAMKMVMPLIATESGTISHAKSGGAVIEAGDLLGSLTLKDPNKVKKISPFGGEFRCSSIEGQEAPPSASEALEEAISSTNLLLDGYVLPVEETVNNLLETLCDPALPEADGGRWQRACSILNCIVDRYLSVESLFAGKKGDSVMREQTQKNSGDMDALLRMVVAHARIKQSTQMVISLLKQAPTLPQRVMGGPIGWADDHSPISDDFRASIERLSNLRGADYGELALTASNILLEKRLPSIDKRLDELRSILLGGMGLKRPWGTSEAGDLKSLIESPTLAVDLLPSLFVDSDADVADAALEVYTKRVYRAHNVISSEIVRENDLDSMNFKFQFNTYPEESPLRFGVMVVTTTLEQAKAQMPAILDRLAHHIDDAAKDTPFHVLHIALSCQTEETTLADRCAAVLSEHRGRMAELGVKFVNVISYVPPNLPHYYTFTAANGYQEDPLYRGERPTVAHLLELARLENYNLTRLPTVNRDLHVYVGESKQGFGKRGLQKHILLRRISHSRDAAEGGIERVLGKAVEALDLARLDPRTKGASSGRIYINFLPAQTNSPFDTIVTSLKTKVLEFISRKSTELLAQQVDEIEIRFRIAESPGSSVQVPVRIMATSMSGQWLKVDVYREYLDPQTGKATQFCMLGKDGVEEACFMEPYPMPGTLQQKRSIARAIGTTYIYDFLGLIEKAMVLEWRQFIADNGEGTVPVDMFRAEELILNADDRSLSKAETSRIAGSNDIGMVAWQCFMKTPEYPEGREIVLVGNDCTFMSGSFGVKEDDFYYAVSQYARRKGVPRVYIASNSGARIGLVEELKPYFKVAWNDVSNPSLGFRYLYLSPDDYAAFPEGTVNATEVVDDGEKRMQLDDIIGQIHGIGVENLRGSGMIAGEQSAAYSDAFTLSYITGRSVGIGAYLCRLGQRNIQMTNGPLILTGYLALNKLLGREVYTSQDQLGGPQVMMPNGVSHMQVEDDQEGVKAILRWLSYVPSNCFTRAPALPSADPTSRKIAFKPTKTPYDPRHMISGTESSDGSWIGGFFDRGSWTETLADWGKSVVCGRARLGGIPMGVIAVETRLMEQRIPADPANPDSRESVLAQAGQVWFPDSAHKTATAIRDFNNAENLPLIIFANWRGFSGGTRDMYGEILKFGAMIVDELRVYRHPVFVYIPPNGELRGGAWVVVDPTINEAQMEMYADEESRGGILEPPGICEVKFRDKDQKAVMHRLDPVLLELDQDPEENQVEISSREAQLLPMYTQVAHEFADLHDRSGRMLAKGVIRDVVKWEDARAYFHARLQRRLAMDDLAMEAGTDRTVVEEHLEKLAVEANINWSSDAAVTGWLQTEADHIRNIISSLGRDAAVEDAVESLSSLDEEALKMVLQMLKAQGKQ</sequence>
<dbReference type="CDD" id="cd06850">
    <property type="entry name" value="biotinyl_domain"/>
    <property type="match status" value="1"/>
</dbReference>
<dbReference type="InterPro" id="IPR013815">
    <property type="entry name" value="ATP_grasp_subdomain_1"/>
</dbReference>
<dbReference type="SUPFAM" id="SSF56059">
    <property type="entry name" value="Glutathione synthetase ATP-binding domain-like"/>
    <property type="match status" value="1"/>
</dbReference>
<dbReference type="InterPro" id="IPR000089">
    <property type="entry name" value="Biotin_lipoyl"/>
</dbReference>
<dbReference type="InterPro" id="IPR049076">
    <property type="entry name" value="ACCA"/>
</dbReference>
<dbReference type="InterPro" id="IPR029045">
    <property type="entry name" value="ClpP/crotonase-like_dom_sf"/>
</dbReference>
<keyword evidence="7 14" id="KW-0067">ATP-binding</keyword>
<dbReference type="PANTHER" id="PTHR45728:SF3">
    <property type="entry name" value="ACETYL-COA CARBOXYLASE"/>
    <property type="match status" value="1"/>
</dbReference>
<dbReference type="GO" id="GO:0004075">
    <property type="term" value="F:biotin carboxylase activity"/>
    <property type="evidence" value="ECO:0007669"/>
    <property type="project" value="UniProtKB-EC"/>
</dbReference>
<dbReference type="InterPro" id="IPR005481">
    <property type="entry name" value="BC-like_N"/>
</dbReference>
<dbReference type="SUPFAM" id="SSF52096">
    <property type="entry name" value="ClpP/crotonase"/>
    <property type="match status" value="2"/>
</dbReference>
<evidence type="ECO:0000256" key="2">
    <source>
        <dbReference type="ARBA" id="ARBA00004956"/>
    </source>
</evidence>
<evidence type="ECO:0000256" key="5">
    <source>
        <dbReference type="ARBA" id="ARBA00022741"/>
    </source>
</evidence>
<organism evidence="20">
    <name type="scientific">Micromonas pusilla</name>
    <name type="common">Picoplanktonic green alga</name>
    <name type="synonym">Chromulina pusilla</name>
    <dbReference type="NCBI Taxonomy" id="38833"/>
    <lineage>
        <taxon>Eukaryota</taxon>
        <taxon>Viridiplantae</taxon>
        <taxon>Chlorophyta</taxon>
        <taxon>Mamiellophyceae</taxon>
        <taxon>Mamiellales</taxon>
        <taxon>Mamiellaceae</taxon>
        <taxon>Micromonas</taxon>
    </lineage>
</organism>
<evidence type="ECO:0000256" key="11">
    <source>
        <dbReference type="ARBA" id="ARBA00023268"/>
    </source>
</evidence>
<dbReference type="GO" id="GO:0046872">
    <property type="term" value="F:metal ion binding"/>
    <property type="evidence" value="ECO:0007669"/>
    <property type="project" value="InterPro"/>
</dbReference>
<keyword evidence="9" id="KW-0275">Fatty acid biosynthesis</keyword>
<dbReference type="GO" id="GO:0003989">
    <property type="term" value="F:acetyl-CoA carboxylase activity"/>
    <property type="evidence" value="ECO:0007669"/>
    <property type="project" value="UniProtKB-EC"/>
</dbReference>
<evidence type="ECO:0000259" key="16">
    <source>
        <dbReference type="PROSITE" id="PS50975"/>
    </source>
</evidence>
<dbReference type="PROSITE" id="PS50989">
    <property type="entry name" value="COA_CT_CTER"/>
    <property type="match status" value="1"/>
</dbReference>
<dbReference type="InterPro" id="IPR011764">
    <property type="entry name" value="Biotin_carboxylation_dom"/>
</dbReference>
<dbReference type="InterPro" id="IPR005479">
    <property type="entry name" value="CPAse_ATP-bd"/>
</dbReference>
<evidence type="ECO:0000256" key="15">
    <source>
        <dbReference type="SAM" id="MobiDB-lite"/>
    </source>
</evidence>
<dbReference type="EMBL" id="HBDY01013975">
    <property type="protein sequence ID" value="CAD8247213.1"/>
    <property type="molecule type" value="Transcribed_RNA"/>
</dbReference>
<dbReference type="PROSITE" id="PS50979">
    <property type="entry name" value="BC"/>
    <property type="match status" value="1"/>
</dbReference>
<evidence type="ECO:0000259" key="19">
    <source>
        <dbReference type="PROSITE" id="PS50989"/>
    </source>
</evidence>
<dbReference type="GO" id="GO:0005524">
    <property type="term" value="F:ATP binding"/>
    <property type="evidence" value="ECO:0007669"/>
    <property type="project" value="UniProtKB-UniRule"/>
</dbReference>
<feature type="domain" description="ATP-grasp" evidence="16">
    <location>
        <begin position="259"/>
        <end position="453"/>
    </location>
</feature>
<dbReference type="InterPro" id="IPR005482">
    <property type="entry name" value="Biotin_COase_C"/>
</dbReference>
<dbReference type="InterPro" id="IPR011761">
    <property type="entry name" value="ATP-grasp"/>
</dbReference>
<name>A0A6U0LCG6_MICPS</name>
<feature type="region of interest" description="Disordered" evidence="15">
    <location>
        <begin position="1762"/>
        <end position="1784"/>
    </location>
</feature>
<evidence type="ECO:0000256" key="12">
    <source>
        <dbReference type="ARBA" id="ARBA00048065"/>
    </source>
</evidence>
<evidence type="ECO:0000256" key="13">
    <source>
        <dbReference type="ARBA" id="ARBA00048600"/>
    </source>
</evidence>
<proteinExistence type="predicted"/>
<evidence type="ECO:0000259" key="17">
    <source>
        <dbReference type="PROSITE" id="PS50979"/>
    </source>
</evidence>
<dbReference type="Pfam" id="PF02785">
    <property type="entry name" value="Biotin_carb_C"/>
    <property type="match status" value="1"/>
</dbReference>
<comment type="pathway">
    <text evidence="2">Lipid metabolism; malonyl-CoA biosynthesis; malonyl-CoA from acetyl-CoA: step 1/1.</text>
</comment>
<evidence type="ECO:0000256" key="3">
    <source>
        <dbReference type="ARBA" id="ARBA00022516"/>
    </source>
</evidence>
<dbReference type="Pfam" id="PF02786">
    <property type="entry name" value="CPSase_L_D2"/>
    <property type="match status" value="1"/>
</dbReference>
<evidence type="ECO:0000256" key="6">
    <source>
        <dbReference type="ARBA" id="ARBA00022832"/>
    </source>
</evidence>